<evidence type="ECO:0000256" key="1">
    <source>
        <dbReference type="ARBA" id="ARBA00038420"/>
    </source>
</evidence>
<accession>A0A3B0ZGU2</accession>
<dbReference type="InterPro" id="IPR050570">
    <property type="entry name" value="Cell_wall_metabolism_enzyme"/>
</dbReference>
<dbReference type="GO" id="GO:0004222">
    <property type="term" value="F:metalloendopeptidase activity"/>
    <property type="evidence" value="ECO:0007669"/>
    <property type="project" value="TreeGrafter"/>
</dbReference>
<protein>
    <submittedName>
        <fullName evidence="3">Murein hydrolase activator NlpD</fullName>
    </submittedName>
</protein>
<sequence length="235" mass="25755">MNCLLKTAFLTLLIVSISGCGSLVHYKVQEGDTLYSIGWRYGQDAKKIAQWNKLRTPYVIHQGQMLRIAPPAGVPGEPLFTPLQTKKTSAQRSTKLAHSPPVAKSSVSQNTGPIAWHWPARGKLISTFSSRKIDRKGINISARRGDAIRAAALGKVVYSGSGLASYGNLLIIKHNENYLSAYAHNDQLLVKEGDSVSKGQRIATMGATGSDKVMLHFEVRYKGNPVDPLQYLPKR</sequence>
<comment type="similarity">
    <text evidence="1">Belongs to the E.coli NlpD/Haemophilus LppB family.</text>
</comment>
<proteinExistence type="inferred from homology"/>
<dbReference type="PANTHER" id="PTHR21666:SF263">
    <property type="entry name" value="MUREIN HYDROLASE ACTIVATOR NLPD"/>
    <property type="match status" value="1"/>
</dbReference>
<dbReference type="PROSITE" id="PS51782">
    <property type="entry name" value="LYSM"/>
    <property type="match status" value="1"/>
</dbReference>
<evidence type="ECO:0000313" key="3">
    <source>
        <dbReference type="EMBL" id="VAW86537.1"/>
    </source>
</evidence>
<dbReference type="PANTHER" id="PTHR21666">
    <property type="entry name" value="PEPTIDASE-RELATED"/>
    <property type="match status" value="1"/>
</dbReference>
<dbReference type="InterPro" id="IPR036779">
    <property type="entry name" value="LysM_dom_sf"/>
</dbReference>
<dbReference type="GO" id="GO:0032153">
    <property type="term" value="C:cell division site"/>
    <property type="evidence" value="ECO:0007669"/>
    <property type="project" value="TreeGrafter"/>
</dbReference>
<dbReference type="GO" id="GO:0009279">
    <property type="term" value="C:cell outer membrane"/>
    <property type="evidence" value="ECO:0007669"/>
    <property type="project" value="TreeGrafter"/>
</dbReference>
<dbReference type="CDD" id="cd12797">
    <property type="entry name" value="M23_peptidase"/>
    <property type="match status" value="1"/>
</dbReference>
<dbReference type="CDD" id="cd00118">
    <property type="entry name" value="LysM"/>
    <property type="match status" value="1"/>
</dbReference>
<dbReference type="InterPro" id="IPR016047">
    <property type="entry name" value="M23ase_b-sheet_dom"/>
</dbReference>
<organism evidence="3">
    <name type="scientific">hydrothermal vent metagenome</name>
    <dbReference type="NCBI Taxonomy" id="652676"/>
    <lineage>
        <taxon>unclassified sequences</taxon>
        <taxon>metagenomes</taxon>
        <taxon>ecological metagenomes</taxon>
    </lineage>
</organism>
<dbReference type="Gene3D" id="2.70.70.10">
    <property type="entry name" value="Glucose Permease (Domain IIA)"/>
    <property type="match status" value="1"/>
</dbReference>
<dbReference type="AlphaFoldDB" id="A0A3B0ZGU2"/>
<reference evidence="3" key="1">
    <citation type="submission" date="2018-06" db="EMBL/GenBank/DDBJ databases">
        <authorList>
            <person name="Zhirakovskaya E."/>
        </authorList>
    </citation>
    <scope>NUCLEOTIDE SEQUENCE</scope>
</reference>
<dbReference type="SUPFAM" id="SSF51261">
    <property type="entry name" value="Duplicated hybrid motif"/>
    <property type="match status" value="1"/>
</dbReference>
<dbReference type="Pfam" id="PF01476">
    <property type="entry name" value="LysM"/>
    <property type="match status" value="1"/>
</dbReference>
<name>A0A3B0ZGU2_9ZZZZ</name>
<dbReference type="Pfam" id="PF01551">
    <property type="entry name" value="Peptidase_M23"/>
    <property type="match status" value="1"/>
</dbReference>
<dbReference type="PROSITE" id="PS51257">
    <property type="entry name" value="PROKAR_LIPOPROTEIN"/>
    <property type="match status" value="1"/>
</dbReference>
<dbReference type="InterPro" id="IPR011055">
    <property type="entry name" value="Dup_hybrid_motif"/>
</dbReference>
<feature type="domain" description="LysM" evidence="2">
    <location>
        <begin position="24"/>
        <end position="68"/>
    </location>
</feature>
<dbReference type="InterPro" id="IPR018392">
    <property type="entry name" value="LysM"/>
</dbReference>
<dbReference type="SMART" id="SM00257">
    <property type="entry name" value="LysM"/>
    <property type="match status" value="1"/>
</dbReference>
<evidence type="ECO:0000259" key="2">
    <source>
        <dbReference type="PROSITE" id="PS51782"/>
    </source>
</evidence>
<dbReference type="EMBL" id="UOFQ01000044">
    <property type="protein sequence ID" value="VAW86537.1"/>
    <property type="molecule type" value="Genomic_DNA"/>
</dbReference>
<keyword evidence="3" id="KW-0378">Hydrolase</keyword>
<gene>
    <name evidence="3" type="ORF">MNBD_GAMMA17-2277</name>
</gene>
<dbReference type="Gene3D" id="3.10.350.10">
    <property type="entry name" value="LysM domain"/>
    <property type="match status" value="1"/>
</dbReference>